<comment type="cofactor">
    <cofactor evidence="2">
        <name>Mg(2+)</name>
        <dbReference type="ChEBI" id="CHEBI:18420"/>
    </cofactor>
</comment>
<evidence type="ECO:0000259" key="12">
    <source>
        <dbReference type="Pfam" id="PF00408"/>
    </source>
</evidence>
<dbReference type="PROSITE" id="PS00710">
    <property type="entry name" value="PGM_PMM"/>
    <property type="match status" value="1"/>
</dbReference>
<dbReference type="InterPro" id="IPR016055">
    <property type="entry name" value="A-D-PHexomutase_a/b/a-I/II/III"/>
</dbReference>
<dbReference type="InterPro" id="IPR005843">
    <property type="entry name" value="A-D-PHexomutase_C"/>
</dbReference>
<keyword evidence="8" id="KW-0460">Magnesium</keyword>
<feature type="transmembrane region" description="Helical" evidence="11">
    <location>
        <begin position="34"/>
        <end position="54"/>
    </location>
</feature>
<dbReference type="PANTHER" id="PTHR43771">
    <property type="entry name" value="PHOSPHOMANNOMUTASE"/>
    <property type="match status" value="1"/>
</dbReference>
<evidence type="ECO:0000256" key="8">
    <source>
        <dbReference type="ARBA" id="ARBA00022842"/>
    </source>
</evidence>
<dbReference type="CDD" id="cd03089">
    <property type="entry name" value="PMM_PGM"/>
    <property type="match status" value="1"/>
</dbReference>
<dbReference type="KEGG" id="ttu:TERTU_0186"/>
<sequence>MTEQFQKFSDPGRSKPKSAEVDPPVEPKGKISPVLVSVLACVVLAAALSSWLCYHTYQTQIVAQRDAQLAELSQQRASLTAQNIHLYMARVSEAIAQFADKPLLKTALEANDETQLQRFVAGFQGQLDGALKVRVFPRGTARLDNDIYPPIRFSELELIGLAERQEVALPEAARINNEWLITMVAPVVQDNTRLVYGTVMVSLRAAVLAPLLAQNNTGLGQVTLQQVFDTGAPTTLISVAGAPVAPAVVVPVKDSHWQVVFAAGPALVAQTGTNGLWQLAGVALGCIFLIALSAWFGRQLGTRIAAAREDKAKGTWKTIQAVASAGKDVAFTDPIFQRRDILDVEIANEDEALLALDEKAQKPEQTIKDEQLDDSANETEQSSIAISETIFRAYDIRGIYGREITKDVAYLVGQALGSEAMDVGDDTLIVARDARLHSPQLTEFLIRGILSTGCHVLNIGTVPTPLLYFATETLADSGSGVMVTASHNPADHNGFKVVMGGKCRSEEDIKAIRSRILSKNIYTGSGEERRKDIVPDYINTIFSDVALAGDISIVIDAANAVPGVIAPRLFEELGCHVTPLNCELDGSFPNHSPDPSIEENLQPLIAKVQEVGADLGIALDGDGDRLVVVTPQGKILWPDRLLMLFAKDIVARNPGADVVFDVKSTRHLANVITSSGGRPIIWKTGHSPMKLKMAESGALLGGEYSGHIFIKDRWYGFDDGLYAAARLIEIVSLQGQTLDEVFADFPESPSTPEIRVSVPEESKFALVEQLIERGEFGDGKKTTLDGLRIDYSNGWGLVRASNTSAHLTMRFEADDEASLHTLKALFVRQLREIDSTLKIDWDQTN</sequence>
<dbReference type="AlphaFoldDB" id="C5BLG7"/>
<evidence type="ECO:0000259" key="13">
    <source>
        <dbReference type="Pfam" id="PF02878"/>
    </source>
</evidence>
<dbReference type="GO" id="GO:0005975">
    <property type="term" value="P:carbohydrate metabolic process"/>
    <property type="evidence" value="ECO:0007669"/>
    <property type="project" value="InterPro"/>
</dbReference>
<dbReference type="EC" id="5.4.2.8" evidence="5"/>
<evidence type="ECO:0000313" key="17">
    <source>
        <dbReference type="Proteomes" id="UP000009080"/>
    </source>
</evidence>
<evidence type="ECO:0000256" key="9">
    <source>
        <dbReference type="ARBA" id="ARBA00023235"/>
    </source>
</evidence>
<dbReference type="InterPro" id="IPR005845">
    <property type="entry name" value="A-D-PHexomutase_a/b/a-II"/>
</dbReference>
<dbReference type="Gene3D" id="3.40.120.10">
    <property type="entry name" value="Alpha-D-Glucose-1,6-Bisphosphate, subunit A, domain 3"/>
    <property type="match status" value="3"/>
</dbReference>
<dbReference type="Pfam" id="PF00408">
    <property type="entry name" value="PGM_PMM_IV"/>
    <property type="match status" value="1"/>
</dbReference>
<dbReference type="InterPro" id="IPR005844">
    <property type="entry name" value="A-D-PHexomutase_a/b/a-I"/>
</dbReference>
<dbReference type="GO" id="GO:0000287">
    <property type="term" value="F:magnesium ion binding"/>
    <property type="evidence" value="ECO:0007669"/>
    <property type="project" value="InterPro"/>
</dbReference>
<evidence type="ECO:0000256" key="6">
    <source>
        <dbReference type="ARBA" id="ARBA00022553"/>
    </source>
</evidence>
<comment type="catalytic activity">
    <reaction evidence="1">
        <text>alpha-D-mannose 1-phosphate = D-mannose 6-phosphate</text>
        <dbReference type="Rhea" id="RHEA:11140"/>
        <dbReference type="ChEBI" id="CHEBI:58409"/>
        <dbReference type="ChEBI" id="CHEBI:58735"/>
        <dbReference type="EC" id="5.4.2.8"/>
    </reaction>
</comment>
<evidence type="ECO:0000256" key="1">
    <source>
        <dbReference type="ARBA" id="ARBA00000586"/>
    </source>
</evidence>
<dbReference type="GO" id="GO:0004615">
    <property type="term" value="F:phosphomannomutase activity"/>
    <property type="evidence" value="ECO:0007669"/>
    <property type="project" value="UniProtKB-EC"/>
</dbReference>
<dbReference type="InterPro" id="IPR005846">
    <property type="entry name" value="A-D-PHexomutase_a/b/a-III"/>
</dbReference>
<feature type="region of interest" description="Disordered" evidence="10">
    <location>
        <begin position="1"/>
        <end position="26"/>
    </location>
</feature>
<gene>
    <name evidence="16" type="ordered locus">TERTU_0186</name>
</gene>
<evidence type="ECO:0000259" key="14">
    <source>
        <dbReference type="Pfam" id="PF02879"/>
    </source>
</evidence>
<feature type="domain" description="Alpha-D-phosphohexomutase C-terminal" evidence="12">
    <location>
        <begin position="753"/>
        <end position="827"/>
    </location>
</feature>
<dbReference type="Gene3D" id="3.30.310.50">
    <property type="entry name" value="Alpha-D-phosphohexomutase, C-terminal domain"/>
    <property type="match status" value="1"/>
</dbReference>
<dbReference type="EMBL" id="CP001614">
    <property type="protein sequence ID" value="ACR13976.1"/>
    <property type="molecule type" value="Genomic_DNA"/>
</dbReference>
<keyword evidence="17" id="KW-1185">Reference proteome</keyword>
<keyword evidence="7" id="KW-0479">Metal-binding</keyword>
<evidence type="ECO:0000256" key="2">
    <source>
        <dbReference type="ARBA" id="ARBA00001946"/>
    </source>
</evidence>
<proteinExistence type="inferred from homology"/>
<dbReference type="HOGENOM" id="CLU_013562_0_1_6"/>
<keyword evidence="11" id="KW-0812">Transmembrane</keyword>
<evidence type="ECO:0000256" key="10">
    <source>
        <dbReference type="SAM" id="MobiDB-lite"/>
    </source>
</evidence>
<dbReference type="InterPro" id="IPR016066">
    <property type="entry name" value="A-D-PHexomutase_CS"/>
</dbReference>
<name>C5BLG7_TERTT</name>
<organism evidence="16 17">
    <name type="scientific">Teredinibacter turnerae (strain ATCC 39867 / T7901)</name>
    <dbReference type="NCBI Taxonomy" id="377629"/>
    <lineage>
        <taxon>Bacteria</taxon>
        <taxon>Pseudomonadati</taxon>
        <taxon>Pseudomonadota</taxon>
        <taxon>Gammaproteobacteria</taxon>
        <taxon>Cellvibrionales</taxon>
        <taxon>Cellvibrionaceae</taxon>
        <taxon>Teredinibacter</taxon>
    </lineage>
</organism>
<dbReference type="STRING" id="377629.TERTU_0186"/>
<evidence type="ECO:0000313" key="16">
    <source>
        <dbReference type="EMBL" id="ACR13976.1"/>
    </source>
</evidence>
<comment type="pathway">
    <text evidence="3">Nucleotide-sugar biosynthesis; GDP-alpha-D-mannose biosynthesis; alpha-D-mannose 1-phosphate from D-fructose 6-phosphate: step 2/2.</text>
</comment>
<evidence type="ECO:0000256" key="7">
    <source>
        <dbReference type="ARBA" id="ARBA00022723"/>
    </source>
</evidence>
<feature type="domain" description="Alpha-D-phosphohexomutase alpha/beta/alpha" evidence="13">
    <location>
        <begin position="390"/>
        <end position="518"/>
    </location>
</feature>
<keyword evidence="11" id="KW-1133">Transmembrane helix</keyword>
<feature type="domain" description="Alpha-D-phosphohexomutase alpha/beta/alpha" evidence="14">
    <location>
        <begin position="538"/>
        <end position="633"/>
    </location>
</feature>
<evidence type="ECO:0000256" key="3">
    <source>
        <dbReference type="ARBA" id="ARBA00004699"/>
    </source>
</evidence>
<dbReference type="RefSeq" id="WP_015820091.1">
    <property type="nucleotide sequence ID" value="NC_012997.1"/>
</dbReference>
<evidence type="ECO:0000256" key="4">
    <source>
        <dbReference type="ARBA" id="ARBA00010231"/>
    </source>
</evidence>
<keyword evidence="6" id="KW-0597">Phosphoprotein</keyword>
<keyword evidence="11" id="KW-0472">Membrane</keyword>
<feature type="compositionally biased region" description="Basic and acidic residues" evidence="10">
    <location>
        <begin position="10"/>
        <end position="26"/>
    </location>
</feature>
<dbReference type="PRINTS" id="PR00509">
    <property type="entry name" value="PGMPMM"/>
</dbReference>
<dbReference type="SUPFAM" id="SSF55957">
    <property type="entry name" value="Phosphoglucomutase, C-terminal domain"/>
    <property type="match status" value="1"/>
</dbReference>
<feature type="transmembrane region" description="Helical" evidence="11">
    <location>
        <begin position="276"/>
        <end position="296"/>
    </location>
</feature>
<dbReference type="PANTHER" id="PTHR43771:SF2">
    <property type="entry name" value="PHOSPHOMANNOMUTASE_PHOSPHOGLUCOMUTASE"/>
    <property type="match status" value="1"/>
</dbReference>
<dbReference type="Pfam" id="PF02878">
    <property type="entry name" value="PGM_PMM_I"/>
    <property type="match status" value="1"/>
</dbReference>
<comment type="similarity">
    <text evidence="4">Belongs to the phosphohexose mutase family.</text>
</comment>
<evidence type="ECO:0000256" key="5">
    <source>
        <dbReference type="ARBA" id="ARBA00012730"/>
    </source>
</evidence>
<dbReference type="Pfam" id="PF02879">
    <property type="entry name" value="PGM_PMM_II"/>
    <property type="match status" value="1"/>
</dbReference>
<dbReference type="InterPro" id="IPR036900">
    <property type="entry name" value="A-D-PHexomutase_C_sf"/>
</dbReference>
<feature type="domain" description="Alpha-D-phosphohexomutase alpha/beta/alpha" evidence="15">
    <location>
        <begin position="638"/>
        <end position="746"/>
    </location>
</feature>
<dbReference type="SUPFAM" id="SSF53738">
    <property type="entry name" value="Phosphoglucomutase, first 3 domains"/>
    <property type="match status" value="3"/>
</dbReference>
<dbReference type="eggNOG" id="COG1109">
    <property type="taxonomic scope" value="Bacteria"/>
</dbReference>
<dbReference type="InterPro" id="IPR005841">
    <property type="entry name" value="Alpha-D-phosphohexomutase_SF"/>
</dbReference>
<evidence type="ECO:0000259" key="15">
    <source>
        <dbReference type="Pfam" id="PF02880"/>
    </source>
</evidence>
<dbReference type="Pfam" id="PF02880">
    <property type="entry name" value="PGM_PMM_III"/>
    <property type="match status" value="1"/>
</dbReference>
<evidence type="ECO:0000256" key="11">
    <source>
        <dbReference type="SAM" id="Phobius"/>
    </source>
</evidence>
<protein>
    <recommendedName>
        <fullName evidence="5">phosphomannomutase</fullName>
        <ecNumber evidence="5">5.4.2.8</ecNumber>
    </recommendedName>
</protein>
<dbReference type="OrthoDB" id="9803322at2"/>
<reference evidence="16 17" key="1">
    <citation type="journal article" date="2009" name="PLoS ONE">
        <title>The complete genome of Teredinibacter turnerae T7901: an intracellular endosymbiont of marine wood-boring bivalves (shipworms).</title>
        <authorList>
            <person name="Yang J.C."/>
            <person name="Madupu R."/>
            <person name="Durkin A.S."/>
            <person name="Ekborg N.A."/>
            <person name="Pedamallu C.S."/>
            <person name="Hostetler J.B."/>
            <person name="Radune D."/>
            <person name="Toms B.S."/>
            <person name="Henrissat B."/>
            <person name="Coutinho P.M."/>
            <person name="Schwarz S."/>
            <person name="Field L."/>
            <person name="Trindade-Silva A.E."/>
            <person name="Soares C.A.G."/>
            <person name="Elshahawi S."/>
            <person name="Hanora A."/>
            <person name="Schmidt E.W."/>
            <person name="Haygood M.G."/>
            <person name="Posfai J."/>
            <person name="Benner J."/>
            <person name="Madinger C."/>
            <person name="Nove J."/>
            <person name="Anton B."/>
            <person name="Chaudhary K."/>
            <person name="Foster J."/>
            <person name="Holman A."/>
            <person name="Kumar S."/>
            <person name="Lessard P.A."/>
            <person name="Luyten Y.A."/>
            <person name="Slatko B."/>
            <person name="Wood N."/>
            <person name="Wu B."/>
            <person name="Teplitski M."/>
            <person name="Mougous J.D."/>
            <person name="Ward N."/>
            <person name="Eisen J.A."/>
            <person name="Badger J.H."/>
            <person name="Distel D.L."/>
        </authorList>
    </citation>
    <scope>NUCLEOTIDE SEQUENCE [LARGE SCALE GENOMIC DNA]</scope>
    <source>
        <strain evidence="17">ATCC 39867 / T7901</strain>
    </source>
</reference>
<accession>C5BLG7</accession>
<dbReference type="Proteomes" id="UP000009080">
    <property type="component" value="Chromosome"/>
</dbReference>
<keyword evidence="9 16" id="KW-0413">Isomerase</keyword>